<dbReference type="GO" id="GO:0030527">
    <property type="term" value="F:structural constituent of chromatin"/>
    <property type="evidence" value="ECO:0007669"/>
    <property type="project" value="InterPro"/>
</dbReference>
<evidence type="ECO:0000256" key="6">
    <source>
        <dbReference type="RuleBase" id="RU003894"/>
    </source>
</evidence>
<comment type="subcellular location">
    <subcellularLocation>
        <location evidence="2">Chromosome</location>
    </subcellularLocation>
    <subcellularLocation>
        <location evidence="1 6">Nucleus</location>
    </subcellularLocation>
</comment>
<evidence type="ECO:0000256" key="2">
    <source>
        <dbReference type="ARBA" id="ARBA00004286"/>
    </source>
</evidence>
<dbReference type="InterPro" id="IPR005819">
    <property type="entry name" value="H1/H5"/>
</dbReference>
<sequence>MSDPAAAAPESDSTPAAPAPAKTPVKKATKPRTAAKPADHPKYIAMVAAAVGSLKERGGSSRQAILKYIMANYNVGDEVTKINARIKTALKSGVTDGTLKQAKGTGATGSFRLGDKKVAADKPKPKKVMKPKTVVTKKPKSPKKVAVKKPETPTKKAAASKPKKVKIAAAKPKKAKSPAKKAANKPKAAKPKTPKKAGAKKPAAKKAAKE</sequence>
<evidence type="ECO:0000313" key="10">
    <source>
        <dbReference type="Proteomes" id="UP001374579"/>
    </source>
</evidence>
<dbReference type="InterPro" id="IPR005818">
    <property type="entry name" value="Histone_H1/H5_H15"/>
</dbReference>
<evidence type="ECO:0000259" key="8">
    <source>
        <dbReference type="PROSITE" id="PS51504"/>
    </source>
</evidence>
<dbReference type="GO" id="GO:0031492">
    <property type="term" value="F:nucleosomal DNA binding"/>
    <property type="evidence" value="ECO:0007669"/>
    <property type="project" value="TreeGrafter"/>
</dbReference>
<dbReference type="Proteomes" id="UP001374579">
    <property type="component" value="Unassembled WGS sequence"/>
</dbReference>
<keyword evidence="5 6" id="KW-0539">Nucleus</keyword>
<organism evidence="9 10">
    <name type="scientific">Littorina saxatilis</name>
    <dbReference type="NCBI Taxonomy" id="31220"/>
    <lineage>
        <taxon>Eukaryota</taxon>
        <taxon>Metazoa</taxon>
        <taxon>Spiralia</taxon>
        <taxon>Lophotrochozoa</taxon>
        <taxon>Mollusca</taxon>
        <taxon>Gastropoda</taxon>
        <taxon>Caenogastropoda</taxon>
        <taxon>Littorinimorpha</taxon>
        <taxon>Littorinoidea</taxon>
        <taxon>Littorinidae</taxon>
        <taxon>Littorina</taxon>
    </lineage>
</organism>
<dbReference type="GO" id="GO:0006334">
    <property type="term" value="P:nucleosome assembly"/>
    <property type="evidence" value="ECO:0007669"/>
    <property type="project" value="InterPro"/>
</dbReference>
<dbReference type="SMART" id="SM00526">
    <property type="entry name" value="H15"/>
    <property type="match status" value="1"/>
</dbReference>
<reference evidence="9 10" key="1">
    <citation type="submission" date="2024-02" db="EMBL/GenBank/DDBJ databases">
        <title>Chromosome-scale genome assembly of the rough periwinkle Littorina saxatilis.</title>
        <authorList>
            <person name="De Jode A."/>
            <person name="Faria R."/>
            <person name="Formenti G."/>
            <person name="Sims Y."/>
            <person name="Smith T.P."/>
            <person name="Tracey A."/>
            <person name="Wood J.M.D."/>
            <person name="Zagrodzka Z.B."/>
            <person name="Johannesson K."/>
            <person name="Butlin R.K."/>
            <person name="Leder E.H."/>
        </authorList>
    </citation>
    <scope>NUCLEOTIDE SEQUENCE [LARGE SCALE GENOMIC DNA]</scope>
    <source>
        <strain evidence="9">Snail1</strain>
        <tissue evidence="9">Muscle</tissue>
    </source>
</reference>
<dbReference type="Pfam" id="PF00538">
    <property type="entry name" value="Linker_histone"/>
    <property type="match status" value="1"/>
</dbReference>
<dbReference type="GO" id="GO:0000786">
    <property type="term" value="C:nucleosome"/>
    <property type="evidence" value="ECO:0007669"/>
    <property type="project" value="InterPro"/>
</dbReference>
<feature type="domain" description="H15" evidence="8">
    <location>
        <begin position="39"/>
        <end position="115"/>
    </location>
</feature>
<dbReference type="GO" id="GO:0045910">
    <property type="term" value="P:negative regulation of DNA recombination"/>
    <property type="evidence" value="ECO:0007669"/>
    <property type="project" value="TreeGrafter"/>
</dbReference>
<comment type="similarity">
    <text evidence="6">Belongs to the histone H1/H5 family.</text>
</comment>
<dbReference type="Gene3D" id="1.10.10.10">
    <property type="entry name" value="Winged helix-like DNA-binding domain superfamily/Winged helix DNA-binding domain"/>
    <property type="match status" value="1"/>
</dbReference>
<feature type="compositionally biased region" description="Basic and acidic residues" evidence="7">
    <location>
        <begin position="113"/>
        <end position="123"/>
    </location>
</feature>
<name>A0AAN9G1I2_9CAEN</name>
<evidence type="ECO:0000256" key="1">
    <source>
        <dbReference type="ARBA" id="ARBA00004123"/>
    </source>
</evidence>
<feature type="compositionally biased region" description="Low complexity" evidence="7">
    <location>
        <begin position="1"/>
        <end position="23"/>
    </location>
</feature>
<dbReference type="FunFam" id="1.10.10.10:FF:000140">
    <property type="entry name" value="Histone H1.0"/>
    <property type="match status" value="1"/>
</dbReference>
<evidence type="ECO:0000313" key="9">
    <source>
        <dbReference type="EMBL" id="KAK7091923.1"/>
    </source>
</evidence>
<evidence type="ECO:0000256" key="5">
    <source>
        <dbReference type="ARBA" id="ARBA00023242"/>
    </source>
</evidence>
<dbReference type="PROSITE" id="PS51504">
    <property type="entry name" value="H15"/>
    <property type="match status" value="1"/>
</dbReference>
<accession>A0AAN9G1I2</accession>
<keyword evidence="10" id="KW-1185">Reference proteome</keyword>
<evidence type="ECO:0000256" key="3">
    <source>
        <dbReference type="ARBA" id="ARBA00022454"/>
    </source>
</evidence>
<evidence type="ECO:0000256" key="7">
    <source>
        <dbReference type="SAM" id="MobiDB-lite"/>
    </source>
</evidence>
<dbReference type="GO" id="GO:0005634">
    <property type="term" value="C:nucleus"/>
    <property type="evidence" value="ECO:0007669"/>
    <property type="project" value="UniProtKB-SubCell"/>
</dbReference>
<dbReference type="CDD" id="cd00073">
    <property type="entry name" value="H15"/>
    <property type="match status" value="1"/>
</dbReference>
<feature type="region of interest" description="Disordered" evidence="7">
    <location>
        <begin position="1"/>
        <end position="41"/>
    </location>
</feature>
<dbReference type="AlphaFoldDB" id="A0AAN9G1I2"/>
<dbReference type="SUPFAM" id="SSF46785">
    <property type="entry name" value="Winged helix' DNA-binding domain"/>
    <property type="match status" value="1"/>
</dbReference>
<feature type="compositionally biased region" description="Basic residues" evidence="7">
    <location>
        <begin position="124"/>
        <end position="147"/>
    </location>
</feature>
<dbReference type="PANTHER" id="PTHR11467:SF36">
    <property type="entry name" value="HISTONE 24-RELATED"/>
    <property type="match status" value="1"/>
</dbReference>
<keyword evidence="4 6" id="KW-0238">DNA-binding</keyword>
<dbReference type="InterPro" id="IPR036388">
    <property type="entry name" value="WH-like_DNA-bd_sf"/>
</dbReference>
<dbReference type="GO" id="GO:0003690">
    <property type="term" value="F:double-stranded DNA binding"/>
    <property type="evidence" value="ECO:0007669"/>
    <property type="project" value="TreeGrafter"/>
</dbReference>
<dbReference type="GO" id="GO:0030261">
    <property type="term" value="P:chromosome condensation"/>
    <property type="evidence" value="ECO:0007669"/>
    <property type="project" value="TreeGrafter"/>
</dbReference>
<dbReference type="PANTHER" id="PTHR11467">
    <property type="entry name" value="HISTONE H1"/>
    <property type="match status" value="1"/>
</dbReference>
<feature type="region of interest" description="Disordered" evidence="7">
    <location>
        <begin position="97"/>
        <end position="210"/>
    </location>
</feature>
<feature type="compositionally biased region" description="Basic residues" evidence="7">
    <location>
        <begin position="161"/>
        <end position="210"/>
    </location>
</feature>
<dbReference type="PRINTS" id="PR00624">
    <property type="entry name" value="HISTONEH5"/>
</dbReference>
<dbReference type="EMBL" id="JBAMIC010000022">
    <property type="protein sequence ID" value="KAK7091923.1"/>
    <property type="molecule type" value="Genomic_DNA"/>
</dbReference>
<evidence type="ECO:0000256" key="4">
    <source>
        <dbReference type="ARBA" id="ARBA00023125"/>
    </source>
</evidence>
<gene>
    <name evidence="9" type="ORF">V1264_009539</name>
</gene>
<keyword evidence="3 6" id="KW-0158">Chromosome</keyword>
<comment type="caution">
    <text evidence="9">The sequence shown here is derived from an EMBL/GenBank/DDBJ whole genome shotgun (WGS) entry which is preliminary data.</text>
</comment>
<protein>
    <recommendedName>
        <fullName evidence="8">H15 domain-containing protein</fullName>
    </recommendedName>
</protein>
<proteinExistence type="inferred from homology"/>
<dbReference type="InterPro" id="IPR036390">
    <property type="entry name" value="WH_DNA-bd_sf"/>
</dbReference>